<evidence type="ECO:0000256" key="1">
    <source>
        <dbReference type="ARBA" id="ARBA00006643"/>
    </source>
</evidence>
<organism evidence="4 5">
    <name type="scientific">Stephania japonica</name>
    <dbReference type="NCBI Taxonomy" id="461633"/>
    <lineage>
        <taxon>Eukaryota</taxon>
        <taxon>Viridiplantae</taxon>
        <taxon>Streptophyta</taxon>
        <taxon>Embryophyta</taxon>
        <taxon>Tracheophyta</taxon>
        <taxon>Spermatophyta</taxon>
        <taxon>Magnoliopsida</taxon>
        <taxon>Ranunculales</taxon>
        <taxon>Menispermaceae</taxon>
        <taxon>Menispermoideae</taxon>
        <taxon>Cissampelideae</taxon>
        <taxon>Stephania</taxon>
    </lineage>
</organism>
<dbReference type="Pfam" id="PF20431">
    <property type="entry name" value="E_motif"/>
    <property type="match status" value="1"/>
</dbReference>
<evidence type="ECO:0000313" key="5">
    <source>
        <dbReference type="Proteomes" id="UP001417504"/>
    </source>
</evidence>
<dbReference type="GO" id="GO:0009451">
    <property type="term" value="P:RNA modification"/>
    <property type="evidence" value="ECO:0007669"/>
    <property type="project" value="InterPro"/>
</dbReference>
<feature type="repeat" description="PPR" evidence="3">
    <location>
        <begin position="75"/>
        <end position="109"/>
    </location>
</feature>
<dbReference type="InterPro" id="IPR046960">
    <property type="entry name" value="PPR_At4g14850-like_plant"/>
</dbReference>
<dbReference type="SUPFAM" id="SSF48452">
    <property type="entry name" value="TPR-like"/>
    <property type="match status" value="1"/>
</dbReference>
<dbReference type="InterPro" id="IPR011990">
    <property type="entry name" value="TPR-like_helical_dom_sf"/>
</dbReference>
<dbReference type="InterPro" id="IPR046848">
    <property type="entry name" value="E_motif"/>
</dbReference>
<evidence type="ECO:0000256" key="3">
    <source>
        <dbReference type="PROSITE-ProRule" id="PRU00708"/>
    </source>
</evidence>
<feature type="repeat" description="PPR" evidence="3">
    <location>
        <begin position="200"/>
        <end position="234"/>
    </location>
</feature>
<dbReference type="Gene3D" id="1.25.40.10">
    <property type="entry name" value="Tetratricopeptide repeat domain"/>
    <property type="match status" value="4"/>
</dbReference>
<keyword evidence="2" id="KW-0677">Repeat</keyword>
<dbReference type="GO" id="GO:0048731">
    <property type="term" value="P:system development"/>
    <property type="evidence" value="ECO:0007669"/>
    <property type="project" value="UniProtKB-ARBA"/>
</dbReference>
<keyword evidence="5" id="KW-1185">Reference proteome</keyword>
<gene>
    <name evidence="4" type="ORF">Sjap_010598</name>
</gene>
<dbReference type="FunFam" id="1.25.40.10:FF:000333">
    <property type="entry name" value="Pentatricopeptide repeat-containing protein"/>
    <property type="match status" value="1"/>
</dbReference>
<dbReference type="FunFam" id="1.25.40.10:FF:000125">
    <property type="entry name" value="Pentatricopeptide repeat-containing protein"/>
    <property type="match status" value="1"/>
</dbReference>
<feature type="repeat" description="PPR" evidence="3">
    <location>
        <begin position="364"/>
        <end position="398"/>
    </location>
</feature>
<feature type="repeat" description="PPR" evidence="3">
    <location>
        <begin position="138"/>
        <end position="172"/>
    </location>
</feature>
<dbReference type="Proteomes" id="UP001417504">
    <property type="component" value="Unassembled WGS sequence"/>
</dbReference>
<feature type="repeat" description="PPR" evidence="3">
    <location>
        <begin position="399"/>
        <end position="434"/>
    </location>
</feature>
<accession>A0AAP0JBS4</accession>
<reference evidence="4 5" key="1">
    <citation type="submission" date="2024-01" db="EMBL/GenBank/DDBJ databases">
        <title>Genome assemblies of Stephania.</title>
        <authorList>
            <person name="Yang L."/>
        </authorList>
    </citation>
    <scope>NUCLEOTIDE SEQUENCE [LARGE SCALE GENOMIC DNA]</scope>
    <source>
        <strain evidence="4">QJT</strain>
        <tissue evidence="4">Leaf</tissue>
    </source>
</reference>
<evidence type="ECO:0000256" key="2">
    <source>
        <dbReference type="ARBA" id="ARBA00022737"/>
    </source>
</evidence>
<dbReference type="PANTHER" id="PTHR47926">
    <property type="entry name" value="PENTATRICOPEPTIDE REPEAT-CONTAINING PROTEIN"/>
    <property type="match status" value="1"/>
</dbReference>
<evidence type="ECO:0000313" key="4">
    <source>
        <dbReference type="EMBL" id="KAK9130111.1"/>
    </source>
</evidence>
<evidence type="ECO:0008006" key="6">
    <source>
        <dbReference type="Google" id="ProtNLM"/>
    </source>
</evidence>
<dbReference type="InterPro" id="IPR002885">
    <property type="entry name" value="PPR_rpt"/>
</dbReference>
<dbReference type="Pfam" id="PF12854">
    <property type="entry name" value="PPR_1"/>
    <property type="match status" value="1"/>
</dbReference>
<protein>
    <recommendedName>
        <fullName evidence="6">Chlororespiratory reduction 4</fullName>
    </recommendedName>
</protein>
<dbReference type="FunFam" id="1.25.40.10:FF:000842">
    <property type="entry name" value="Pentatricopeptide repeat-containing protein mitochondrial"/>
    <property type="match status" value="1"/>
</dbReference>
<proteinExistence type="inferred from homology"/>
<dbReference type="Pfam" id="PF13041">
    <property type="entry name" value="PPR_2"/>
    <property type="match status" value="2"/>
</dbReference>
<comment type="similarity">
    <text evidence="1">Belongs to the PPR family. PCMP-H subfamily.</text>
</comment>
<dbReference type="PANTHER" id="PTHR47926:SF436">
    <property type="entry name" value="PENTATRICOPEPTIDE REPEAT-CONTAINING PROTEIN ELI1, CHLOROPLASTIC-LIKE ISOFORM X2"/>
    <property type="match status" value="1"/>
</dbReference>
<dbReference type="EMBL" id="JBBNAE010000004">
    <property type="protein sequence ID" value="KAK9130111.1"/>
    <property type="molecule type" value="Genomic_DNA"/>
</dbReference>
<dbReference type="Pfam" id="PF01535">
    <property type="entry name" value="PPR"/>
    <property type="match status" value="8"/>
</dbReference>
<dbReference type="GO" id="GO:0003723">
    <property type="term" value="F:RNA binding"/>
    <property type="evidence" value="ECO:0007669"/>
    <property type="project" value="InterPro"/>
</dbReference>
<dbReference type="AlphaFoldDB" id="A0AAP0JBS4"/>
<dbReference type="PROSITE" id="PS51375">
    <property type="entry name" value="PPR"/>
    <property type="match status" value="6"/>
</dbReference>
<feature type="repeat" description="PPR" evidence="3">
    <location>
        <begin position="262"/>
        <end position="296"/>
    </location>
</feature>
<sequence>MHILSSKLQILIRTTSTSITHTRQCPVRPFNVQLTIKRGVSTQYIYACNVKIGSLCRVGKLHHARNVFDEMPKRDVVTWNAMITGYWQNGLIEESKRLFELMPERNVVSWNSMIAGCVDGGRIEEAYYEYFRRMPKRNTASWNAMISGFVRFDRIGEAEELFEAMPSRNVVSYTAMVDGYARVGEVERARVLFDCVPSKNYVTWAVMISGYVDNDKFFEAEELFDVMPEKNVVATTAMITGYFKEGMAEQARNLFEGIQHRDLVSWNAMIAGYEQNGNCEEAIKLYLQMLAVGIKPDHSTLISVLTACSSLSCLKEGRQAHGHIVKEGFESNISVCNTLITMYSKCGLVQDSEAAFRQLKTLDDLISWNTIIAGFAQHGHYDKSTSLFTDMISTGLKPDGITFLSLLSACGHAGKVNESLKWFHSMIAEYGIEPRAEHYACVIHTLCRAGKLEKAFHLIQEMPFEADSGVWGALLAACRVSLNVELGELAARRMLELQPENSGTYVMLSNIYAAVGNWRRVMEVRGLMKEQGVKKQPGYSWIEFGNKVHFFLGDDILHPDIGNIHSELQGIYLQMKAPDDFEEVLLI</sequence>
<dbReference type="NCBIfam" id="TIGR00756">
    <property type="entry name" value="PPR"/>
    <property type="match status" value="10"/>
</dbReference>
<comment type="caution">
    <text evidence="4">The sequence shown here is derived from an EMBL/GenBank/DDBJ whole genome shotgun (WGS) entry which is preliminary data.</text>
</comment>
<name>A0AAP0JBS4_9MAGN</name>